<dbReference type="AlphaFoldDB" id="A0A7S4HL89"/>
<protein>
    <submittedName>
        <fullName evidence="2">Uncharacterized protein</fullName>
    </submittedName>
</protein>
<reference evidence="2" key="1">
    <citation type="submission" date="2021-01" db="EMBL/GenBank/DDBJ databases">
        <authorList>
            <person name="Corre E."/>
            <person name="Pelletier E."/>
            <person name="Niang G."/>
            <person name="Scheremetjew M."/>
            <person name="Finn R."/>
            <person name="Kale V."/>
            <person name="Holt S."/>
            <person name="Cochrane G."/>
            <person name="Meng A."/>
            <person name="Brown T."/>
            <person name="Cohen L."/>
        </authorList>
    </citation>
    <scope>NUCLEOTIDE SEQUENCE</scope>
    <source>
        <strain evidence="2">Isolate 1302-5</strain>
    </source>
</reference>
<dbReference type="Pfam" id="PF14027">
    <property type="entry name" value="Questin_oxidase"/>
    <property type="match status" value="1"/>
</dbReference>
<evidence type="ECO:0000313" key="2">
    <source>
        <dbReference type="EMBL" id="CAE2202662.1"/>
    </source>
</evidence>
<evidence type="ECO:0000256" key="1">
    <source>
        <dbReference type="ARBA" id="ARBA00023002"/>
    </source>
</evidence>
<name>A0A7S4HL89_9STRA</name>
<accession>A0A7S4HL89</accession>
<gene>
    <name evidence="2" type="ORF">OAUR00152_LOCUS1360</name>
</gene>
<dbReference type="EMBL" id="HBKQ01002022">
    <property type="protein sequence ID" value="CAE2202662.1"/>
    <property type="molecule type" value="Transcribed_RNA"/>
</dbReference>
<dbReference type="GO" id="GO:0016491">
    <property type="term" value="F:oxidoreductase activity"/>
    <property type="evidence" value="ECO:0007669"/>
    <property type="project" value="UniProtKB-KW"/>
</dbReference>
<keyword evidence="1" id="KW-0560">Oxidoreductase</keyword>
<sequence>MAANRLLSDRKYDIEFNGYLSNHAKHAIIALDRIRASEERIQEWWDEYTKSTPYGLRLHPVDQVWDDVVPCSAAEWTEIRGKKEKWQEMCIFLQNELRDRFGGDEDELVRAYAPALLPGMAGALTHGIIHLGWAVDAKSEWMTVEGLSYLNYCFLGLDTNKIRVNDEFCSEKTPLESLIRIARMWEEQGLANTWIASVKSKYGEDFHSELVPAGFQWELAKVLREPHEVATTVPNWIVDTPLSVLWEWLYRTVVLLYLASIDAEGNGNFLVLHAITSLWGLDHVLRVIDDDALTRKSLQQFYCMLVCLLSASTAGFPSADTLSVKADEYAFSSREHPEWKVIEERGISEEEEHNIKLVYVCHELWKRYGEWSGFCEAARSFTLTPNIGPRAAVFKA</sequence>
<dbReference type="InterPro" id="IPR025337">
    <property type="entry name" value="Questin_oxidase-like"/>
</dbReference>
<proteinExistence type="predicted"/>
<dbReference type="PANTHER" id="PTHR35870">
    <property type="entry name" value="PROTEIN, PUTATIVE (AFU_ORTHOLOGUE AFUA_5G03330)-RELATED"/>
    <property type="match status" value="1"/>
</dbReference>
<organism evidence="2">
    <name type="scientific">Odontella aurita</name>
    <dbReference type="NCBI Taxonomy" id="265563"/>
    <lineage>
        <taxon>Eukaryota</taxon>
        <taxon>Sar</taxon>
        <taxon>Stramenopiles</taxon>
        <taxon>Ochrophyta</taxon>
        <taxon>Bacillariophyta</taxon>
        <taxon>Mediophyceae</taxon>
        <taxon>Biddulphiophycidae</taxon>
        <taxon>Eupodiscales</taxon>
        <taxon>Odontellaceae</taxon>
        <taxon>Odontella</taxon>
    </lineage>
</organism>
<dbReference type="PANTHER" id="PTHR35870:SF1">
    <property type="entry name" value="PROTEIN, PUTATIVE (AFU_ORTHOLOGUE AFUA_5G03330)-RELATED"/>
    <property type="match status" value="1"/>
</dbReference>